<comment type="caution">
    <text evidence="3">The sequence shown here is derived from an EMBL/GenBank/DDBJ whole genome shotgun (WGS) entry which is preliminary data.</text>
</comment>
<dbReference type="GO" id="GO:0005524">
    <property type="term" value="F:ATP binding"/>
    <property type="evidence" value="ECO:0007669"/>
    <property type="project" value="UniProtKB-UniRule"/>
</dbReference>
<feature type="domain" description="ATP-grasp" evidence="2">
    <location>
        <begin position="88"/>
        <end position="330"/>
    </location>
</feature>
<evidence type="ECO:0000313" key="4">
    <source>
        <dbReference type="Proteomes" id="UP000295793"/>
    </source>
</evidence>
<dbReference type="EMBL" id="SLZR01000006">
    <property type="protein sequence ID" value="TCS41384.1"/>
    <property type="molecule type" value="Genomic_DNA"/>
</dbReference>
<dbReference type="GO" id="GO:0046872">
    <property type="term" value="F:metal ion binding"/>
    <property type="evidence" value="ECO:0007669"/>
    <property type="project" value="InterPro"/>
</dbReference>
<reference evidence="3 4" key="1">
    <citation type="submission" date="2019-03" db="EMBL/GenBank/DDBJ databases">
        <title>Genomic Encyclopedia of Archaeal and Bacterial Type Strains, Phase II (KMG-II): from individual species to whole genera.</title>
        <authorList>
            <person name="Goeker M."/>
        </authorList>
    </citation>
    <scope>NUCLEOTIDE SEQUENCE [LARGE SCALE GENOMIC DNA]</scope>
    <source>
        <strain evidence="3 4">DSM 15388</strain>
    </source>
</reference>
<evidence type="ECO:0000259" key="2">
    <source>
        <dbReference type="PROSITE" id="PS50975"/>
    </source>
</evidence>
<proteinExistence type="predicted"/>
<dbReference type="SUPFAM" id="SSF56059">
    <property type="entry name" value="Glutathione synthetase ATP-binding domain-like"/>
    <property type="match status" value="1"/>
</dbReference>
<evidence type="ECO:0000313" key="3">
    <source>
        <dbReference type="EMBL" id="TCS41384.1"/>
    </source>
</evidence>
<dbReference type="AlphaFoldDB" id="A0A4R3I7Y8"/>
<dbReference type="Proteomes" id="UP000295793">
    <property type="component" value="Unassembled WGS sequence"/>
</dbReference>
<sequence length="373" mass="41911">MQSQKLTPQQCYVSPGMPPLKLGKTTSFFEFWPSWLTYIPVALQWLALSVRYRSLTLPLIANPQLPLSGMVGIGKSELLQQASGELEHTILPWFAVEKTELPLATQVAAIKDQIDAAGFTYPLVCKPDIGCRGVGVKLIKNDNELMVNFNLYPASSKMVVQKLADFEPEAGIFFTRNPDESQGKIISLALKYTPYVIGDGRKTLAELIASDERAGTLTHLYQSRHKANWHNVIPAGEPYRLVFSASHSKGAIFRDANNLITEQLNAKLTSLMSDLPDFHYGRLDVKFKDVESLGKGENIQIVEINTASSEPLHIWDSNTSLRSAMSALLYQYKLLFQYGDANRTRGFKPPSIRKLIRHWRLEQKLSSYYAETD</sequence>
<accession>A0A4R3I7Y8</accession>
<organism evidence="3 4">
    <name type="scientific">Reinekea marinisedimentorum</name>
    <dbReference type="NCBI Taxonomy" id="230495"/>
    <lineage>
        <taxon>Bacteria</taxon>
        <taxon>Pseudomonadati</taxon>
        <taxon>Pseudomonadota</taxon>
        <taxon>Gammaproteobacteria</taxon>
        <taxon>Oceanospirillales</taxon>
        <taxon>Saccharospirillaceae</taxon>
        <taxon>Reinekea</taxon>
    </lineage>
</organism>
<protein>
    <recommendedName>
        <fullName evidence="2">ATP-grasp domain-containing protein</fullName>
    </recommendedName>
</protein>
<keyword evidence="4" id="KW-1185">Reference proteome</keyword>
<evidence type="ECO:0000256" key="1">
    <source>
        <dbReference type="PROSITE-ProRule" id="PRU00409"/>
    </source>
</evidence>
<gene>
    <name evidence="3" type="ORF">BCF53_106115</name>
</gene>
<dbReference type="PROSITE" id="PS50975">
    <property type="entry name" value="ATP_GRASP"/>
    <property type="match status" value="1"/>
</dbReference>
<keyword evidence="1" id="KW-0547">Nucleotide-binding</keyword>
<keyword evidence="1" id="KW-0067">ATP-binding</keyword>
<dbReference type="InterPro" id="IPR011761">
    <property type="entry name" value="ATP-grasp"/>
</dbReference>
<name>A0A4R3I7Y8_9GAMM</name>